<dbReference type="RefSeq" id="WP_105943611.1">
    <property type="nucleotide sequence ID" value="NZ_CP027433.1"/>
</dbReference>
<evidence type="ECO:0000313" key="3">
    <source>
        <dbReference type="EMBL" id="AVM01908.1"/>
    </source>
</evidence>
<reference evidence="3 4" key="1">
    <citation type="submission" date="2018-03" db="EMBL/GenBank/DDBJ databases">
        <title>Characteristics and genome of n-alkane degrading marine bacteria Gordonia iterans isolated from crude oil contaminated in Tae-an, South Korea.</title>
        <authorList>
            <person name="Lee S.-S."/>
            <person name="Kim H."/>
        </authorList>
    </citation>
    <scope>NUCLEOTIDE SEQUENCE [LARGE SCALE GENOMIC DNA]</scope>
    <source>
        <strain evidence="3 4">Co17</strain>
    </source>
</reference>
<sequence length="275" mass="28653">MDVAGRVAVVTGGGAGIGAAIAGALVERGVRVVVTDIDADAVEEVAAGLDRRTPGAVAALSGDASSAAHIDAAVALAEERFGAVSLYFANAGIAGGPGLEATDEQWSAALDVNVLAHVRAARRLVPEWISRGEGYFVSTASAAGLLTQLGSATYSVTKHAAVGFAEWLAVTYGDQGIRVSCLCPMGVDTRLLRPGDIDDDSSAQLMQRAVESAGEVLTPEQVADDVMAGIADERFLILPHPEVLTMYRHKGSDYDRWLRGMRRLHQGLAESGRGE</sequence>
<dbReference type="Pfam" id="PF00106">
    <property type="entry name" value="adh_short"/>
    <property type="match status" value="1"/>
</dbReference>
<comment type="similarity">
    <text evidence="1">Belongs to the short-chain dehydrogenases/reductases (SDR) family.</text>
</comment>
<evidence type="ECO:0000256" key="2">
    <source>
        <dbReference type="ARBA" id="ARBA00023002"/>
    </source>
</evidence>
<dbReference type="InterPro" id="IPR002347">
    <property type="entry name" value="SDR_fam"/>
</dbReference>
<accession>A0A2S0KJN9</accession>
<dbReference type="PANTHER" id="PTHR43180:SF33">
    <property type="entry name" value="15-HYDROXYPROSTAGLANDIN DEHYDROGENASE [NAD(+)]-LIKE"/>
    <property type="match status" value="1"/>
</dbReference>
<keyword evidence="2" id="KW-0560">Oxidoreductase</keyword>
<keyword evidence="4" id="KW-1185">Reference proteome</keyword>
<dbReference type="KEGG" id="git:C6V83_00185"/>
<dbReference type="GO" id="GO:0016491">
    <property type="term" value="F:oxidoreductase activity"/>
    <property type="evidence" value="ECO:0007669"/>
    <property type="project" value="UniProtKB-KW"/>
</dbReference>
<evidence type="ECO:0000256" key="1">
    <source>
        <dbReference type="ARBA" id="ARBA00006484"/>
    </source>
</evidence>
<dbReference type="Proteomes" id="UP000239814">
    <property type="component" value="Chromosome"/>
</dbReference>
<organism evidence="3 4">
    <name type="scientific">Gordonia iterans</name>
    <dbReference type="NCBI Taxonomy" id="1004901"/>
    <lineage>
        <taxon>Bacteria</taxon>
        <taxon>Bacillati</taxon>
        <taxon>Actinomycetota</taxon>
        <taxon>Actinomycetes</taxon>
        <taxon>Mycobacteriales</taxon>
        <taxon>Gordoniaceae</taxon>
        <taxon>Gordonia</taxon>
    </lineage>
</organism>
<name>A0A2S0KJN9_9ACTN</name>
<dbReference type="SUPFAM" id="SSF51735">
    <property type="entry name" value="NAD(P)-binding Rossmann-fold domains"/>
    <property type="match status" value="1"/>
</dbReference>
<evidence type="ECO:0000313" key="4">
    <source>
        <dbReference type="Proteomes" id="UP000239814"/>
    </source>
</evidence>
<dbReference type="InterPro" id="IPR020904">
    <property type="entry name" value="Sc_DH/Rdtase_CS"/>
</dbReference>
<dbReference type="Gene3D" id="3.40.50.720">
    <property type="entry name" value="NAD(P)-binding Rossmann-like Domain"/>
    <property type="match status" value="1"/>
</dbReference>
<dbReference type="CDD" id="cd05233">
    <property type="entry name" value="SDR_c"/>
    <property type="match status" value="1"/>
</dbReference>
<dbReference type="InterPro" id="IPR036291">
    <property type="entry name" value="NAD(P)-bd_dom_sf"/>
</dbReference>
<dbReference type="AlphaFoldDB" id="A0A2S0KJN9"/>
<dbReference type="EMBL" id="CP027433">
    <property type="protein sequence ID" value="AVM01908.1"/>
    <property type="molecule type" value="Genomic_DNA"/>
</dbReference>
<protein>
    <submittedName>
        <fullName evidence="3">Dehydrogenase</fullName>
    </submittedName>
</protein>
<dbReference type="PRINTS" id="PR00081">
    <property type="entry name" value="GDHRDH"/>
</dbReference>
<gene>
    <name evidence="3" type="ORF">C6V83_00185</name>
</gene>
<dbReference type="PROSITE" id="PS00061">
    <property type="entry name" value="ADH_SHORT"/>
    <property type="match status" value="1"/>
</dbReference>
<dbReference type="OrthoDB" id="210852at2"/>
<dbReference type="PANTHER" id="PTHR43180">
    <property type="entry name" value="3-OXOACYL-(ACYL-CARRIER-PROTEIN) REDUCTASE (AFU_ORTHOLOGUE AFUA_6G11210)"/>
    <property type="match status" value="1"/>
</dbReference>
<proteinExistence type="inferred from homology"/>